<name>A0A328C4L8_9DELT</name>
<feature type="transmembrane region" description="Helical" evidence="2">
    <location>
        <begin position="45"/>
        <end position="72"/>
    </location>
</feature>
<reference evidence="3 4" key="1">
    <citation type="submission" date="2018-05" db="EMBL/GenBank/DDBJ databases">
        <title>Lujinxingia marina gen. nov. sp. nov., a new facultative anaerobic member of the class Deltaproteobacteria, and proposal of Lujinxingaceae fam. nov.</title>
        <authorList>
            <person name="Li C.-M."/>
        </authorList>
    </citation>
    <scope>NUCLEOTIDE SEQUENCE [LARGE SCALE GENOMIC DNA]</scope>
    <source>
        <strain evidence="3 4">B210</strain>
    </source>
</reference>
<keyword evidence="2" id="KW-0472">Membrane</keyword>
<feature type="transmembrane region" description="Helical" evidence="2">
    <location>
        <begin position="115"/>
        <end position="133"/>
    </location>
</feature>
<dbReference type="AlphaFoldDB" id="A0A328C4L8"/>
<comment type="caution">
    <text evidence="3">The sequence shown here is derived from an EMBL/GenBank/DDBJ whole genome shotgun (WGS) entry which is preliminary data.</text>
</comment>
<feature type="transmembrane region" description="Helical" evidence="2">
    <location>
        <begin position="193"/>
        <end position="222"/>
    </location>
</feature>
<feature type="region of interest" description="Disordered" evidence="1">
    <location>
        <begin position="251"/>
        <end position="270"/>
    </location>
</feature>
<keyword evidence="2" id="KW-1133">Transmembrane helix</keyword>
<accession>A0A328C4L8</accession>
<sequence>MGFDLWKREFLHVWRASRTTVILHHAVASIPIFLVLVLLKLSPLAGVLVLLPLCFGAVIWWAHVQVAAYMLAGGVAEESVGVRGPLELMKGRWGAVFLGYLLYVALYMVGSTFVLPGLAIAVVLAPYLLFIVLEKQGPVEALETNVRLAGPHLGGLALFWLALFGVMLVGTMVVGLLAGGLIVMAAAMESEMVVPLLIGVAAFGLLIMMLVSMSVHVAAAVASYRVLRGETLDAAAGAGSGGEAWAAGIESPAVPGAPEAGPGQDTPTSW</sequence>
<feature type="transmembrane region" description="Helical" evidence="2">
    <location>
        <begin position="154"/>
        <end position="187"/>
    </location>
</feature>
<evidence type="ECO:0000313" key="3">
    <source>
        <dbReference type="EMBL" id="RAL20252.1"/>
    </source>
</evidence>
<feature type="transmembrane region" description="Helical" evidence="2">
    <location>
        <begin position="21"/>
        <end position="39"/>
    </location>
</feature>
<organism evidence="3 4">
    <name type="scientific">Lujinxingia litoralis</name>
    <dbReference type="NCBI Taxonomy" id="2211119"/>
    <lineage>
        <taxon>Bacteria</taxon>
        <taxon>Deltaproteobacteria</taxon>
        <taxon>Bradymonadales</taxon>
        <taxon>Lujinxingiaceae</taxon>
        <taxon>Lujinxingia</taxon>
    </lineage>
</organism>
<protein>
    <recommendedName>
        <fullName evidence="5">Glycerophosphoryl diester phosphodiesterase membrane domain-containing protein</fullName>
    </recommendedName>
</protein>
<dbReference type="Proteomes" id="UP000249169">
    <property type="component" value="Unassembled WGS sequence"/>
</dbReference>
<dbReference type="OrthoDB" id="5554930at2"/>
<proteinExistence type="predicted"/>
<evidence type="ECO:0008006" key="5">
    <source>
        <dbReference type="Google" id="ProtNLM"/>
    </source>
</evidence>
<dbReference type="RefSeq" id="WP_111731270.1">
    <property type="nucleotide sequence ID" value="NZ_QHKO01000012.1"/>
</dbReference>
<evidence type="ECO:0000256" key="1">
    <source>
        <dbReference type="SAM" id="MobiDB-lite"/>
    </source>
</evidence>
<feature type="transmembrane region" description="Helical" evidence="2">
    <location>
        <begin position="93"/>
        <end position="109"/>
    </location>
</feature>
<evidence type="ECO:0000313" key="4">
    <source>
        <dbReference type="Proteomes" id="UP000249169"/>
    </source>
</evidence>
<evidence type="ECO:0000256" key="2">
    <source>
        <dbReference type="SAM" id="Phobius"/>
    </source>
</evidence>
<keyword evidence="4" id="KW-1185">Reference proteome</keyword>
<dbReference type="EMBL" id="QHKO01000012">
    <property type="protein sequence ID" value="RAL20252.1"/>
    <property type="molecule type" value="Genomic_DNA"/>
</dbReference>
<keyword evidence="2" id="KW-0812">Transmembrane</keyword>
<gene>
    <name evidence="3" type="ORF">DL240_17895</name>
</gene>
<feature type="compositionally biased region" description="Low complexity" evidence="1">
    <location>
        <begin position="251"/>
        <end position="263"/>
    </location>
</feature>